<dbReference type="EMBL" id="BPQB01000007">
    <property type="protein sequence ID" value="GJE87625.1"/>
    <property type="molecule type" value="Genomic_DNA"/>
</dbReference>
<evidence type="ECO:0000313" key="2">
    <source>
        <dbReference type="EMBL" id="GJE87625.1"/>
    </source>
</evidence>
<sequence>MDTQGFITVQHKKPRKPRPQPARRKKPTGWTYDADEDAVVEWANQVTAFQPQADAAAWADDPPTALTSRNLEKNQPQCEFYVDNLHYWIPFWRDCVSLALDGQDFPNTLDFYQNLYDEIGRMGWQLNGGYGPVVDSGWGLGYNKWGNASDAGWKGGNGFGWGKSWVHPVTGEPWTPPSGAENPQEDAHFGESGGDGEHHGGVQAEQEEYKPAPRRHRRRRPPRGKRPLQGAADMATRPVSGWT</sequence>
<dbReference type="Proteomes" id="UP000703269">
    <property type="component" value="Unassembled WGS sequence"/>
</dbReference>
<organism evidence="2 3">
    <name type="scientific">Phanerochaete sordida</name>
    <dbReference type="NCBI Taxonomy" id="48140"/>
    <lineage>
        <taxon>Eukaryota</taxon>
        <taxon>Fungi</taxon>
        <taxon>Dikarya</taxon>
        <taxon>Basidiomycota</taxon>
        <taxon>Agaricomycotina</taxon>
        <taxon>Agaricomycetes</taxon>
        <taxon>Polyporales</taxon>
        <taxon>Phanerochaetaceae</taxon>
        <taxon>Phanerochaete</taxon>
    </lineage>
</organism>
<protein>
    <submittedName>
        <fullName evidence="2">Uncharacterized protein</fullName>
    </submittedName>
</protein>
<feature type="compositionally biased region" description="Basic and acidic residues" evidence="1">
    <location>
        <begin position="185"/>
        <end position="200"/>
    </location>
</feature>
<dbReference type="AlphaFoldDB" id="A0A9P3L9Z1"/>
<accession>A0A9P3L9Z1</accession>
<feature type="region of interest" description="Disordered" evidence="1">
    <location>
        <begin position="1"/>
        <end position="29"/>
    </location>
</feature>
<feature type="compositionally biased region" description="Basic residues" evidence="1">
    <location>
        <begin position="10"/>
        <end position="27"/>
    </location>
</feature>
<reference evidence="2 3" key="1">
    <citation type="submission" date="2021-08" db="EMBL/GenBank/DDBJ databases">
        <title>Draft Genome Sequence of Phanerochaete sordida strain YK-624.</title>
        <authorList>
            <person name="Mori T."/>
            <person name="Dohra H."/>
            <person name="Suzuki T."/>
            <person name="Kawagishi H."/>
            <person name="Hirai H."/>
        </authorList>
    </citation>
    <scope>NUCLEOTIDE SEQUENCE [LARGE SCALE GENOMIC DNA]</scope>
    <source>
        <strain evidence="2 3">YK-624</strain>
    </source>
</reference>
<keyword evidence="3" id="KW-1185">Reference proteome</keyword>
<proteinExistence type="predicted"/>
<evidence type="ECO:0000313" key="3">
    <source>
        <dbReference type="Proteomes" id="UP000703269"/>
    </source>
</evidence>
<evidence type="ECO:0000256" key="1">
    <source>
        <dbReference type="SAM" id="MobiDB-lite"/>
    </source>
</evidence>
<feature type="compositionally biased region" description="Basic residues" evidence="1">
    <location>
        <begin position="212"/>
        <end position="226"/>
    </location>
</feature>
<name>A0A9P3L9Z1_9APHY</name>
<feature type="region of interest" description="Disordered" evidence="1">
    <location>
        <begin position="165"/>
        <end position="243"/>
    </location>
</feature>
<comment type="caution">
    <text evidence="2">The sequence shown here is derived from an EMBL/GenBank/DDBJ whole genome shotgun (WGS) entry which is preliminary data.</text>
</comment>
<gene>
    <name evidence="2" type="ORF">PsYK624_037080</name>
</gene>